<protein>
    <submittedName>
        <fullName evidence="3">Uncharacterized protein</fullName>
    </submittedName>
</protein>
<dbReference type="HOGENOM" id="CLU_425149_0_0_1"/>
<dbReference type="VEuPathDB" id="FungiDB:FOZG_14354"/>
<proteinExistence type="predicted"/>
<evidence type="ECO:0000256" key="2">
    <source>
        <dbReference type="SAM" id="SignalP"/>
    </source>
</evidence>
<gene>
    <name evidence="3" type="ORF">FOZG_14354</name>
</gene>
<evidence type="ECO:0000313" key="3">
    <source>
        <dbReference type="EMBL" id="EWZ32838.1"/>
    </source>
</evidence>
<feature type="region of interest" description="Disordered" evidence="1">
    <location>
        <begin position="224"/>
        <end position="491"/>
    </location>
</feature>
<keyword evidence="2" id="KW-0732">Signal</keyword>
<feature type="compositionally biased region" description="Low complexity" evidence="1">
    <location>
        <begin position="377"/>
        <end position="396"/>
    </location>
</feature>
<organism evidence="3">
    <name type="scientific">Fusarium oxysporum Fo47</name>
    <dbReference type="NCBI Taxonomy" id="660027"/>
    <lineage>
        <taxon>Eukaryota</taxon>
        <taxon>Fungi</taxon>
        <taxon>Dikarya</taxon>
        <taxon>Ascomycota</taxon>
        <taxon>Pezizomycotina</taxon>
        <taxon>Sordariomycetes</taxon>
        <taxon>Hypocreomycetidae</taxon>
        <taxon>Hypocreales</taxon>
        <taxon>Nectriaceae</taxon>
        <taxon>Fusarium</taxon>
        <taxon>Fusarium oxysporum species complex</taxon>
    </lineage>
</organism>
<sequence length="652" mass="67253">MRSFIAIAALAISGAVAGPCKPRTTETSASVASETSSAAIEATTLPAPPVDSIITNTCTGGGLTSLDPFVTDGDVTLNTNDGYNPGGGSSDKSCAALSAQSSGTRKRQTLGDIAALKQLLTGLNVRTQYTVQFFYLVFTPPQATTSCVLEAFIGSQKFFTTGIFSNGASVSYNEVLVSTSAPATQGFLNIQTTCSAGGSATVLVDSIFISNQVTPENINDFRLDFGGGDIREPGNTPATTQVAPTTQRGPATQTLPATQNGPATQSEPATQNGPATQTLPATQSEPATQTLPATQSEPATENGPATQTLPATQSEPATQNGPATQSEPATQNGPSTATNAPNQGTTTAPQNQGTESTQGTVIPTETAVNGATTAGGESSQSTSAAQNNQQTTETAQGNSQSTGTVQVNAQSTTFPGTGSSESTSAPVNAASQATTSSANGDASTDGNFASTTTRPDTQPATPTPVGFQTVTAFDPDSTVGPLNNAEPAQDNCVSTNLVPNGGFESASSGWQISGNAGITYNGQFGPQARANSGNLAMALHWPQKDGVKASFKRTISGLVPGQTYYLGYGHHTGNGAHLPYYECDILVKFDGVNFDDFDPFYDPNAWWQYRNRMNYVTPTHSTVELSFVLTCQNNPASFTLLMDDVFLSACQK</sequence>
<evidence type="ECO:0000256" key="1">
    <source>
        <dbReference type="SAM" id="MobiDB-lite"/>
    </source>
</evidence>
<feature type="compositionally biased region" description="Low complexity" evidence="1">
    <location>
        <begin position="429"/>
        <end position="438"/>
    </location>
</feature>
<feature type="compositionally biased region" description="Polar residues" evidence="1">
    <location>
        <begin position="397"/>
        <end position="426"/>
    </location>
</feature>
<feature type="signal peptide" evidence="2">
    <location>
        <begin position="1"/>
        <end position="17"/>
    </location>
</feature>
<dbReference type="Proteomes" id="UP000030766">
    <property type="component" value="Unassembled WGS sequence"/>
</dbReference>
<accession>W9JUA1</accession>
<reference evidence="3" key="1">
    <citation type="submission" date="2011-06" db="EMBL/GenBank/DDBJ databases">
        <title>The Genome Sequence of Fusarium oxysporum Fo47.</title>
        <authorList>
            <consortium name="The Broad Institute Genome Sequencing Platform"/>
            <person name="Ma L.-J."/>
            <person name="Gale L.R."/>
            <person name="Schwartz D.C."/>
            <person name="Zhou S."/>
            <person name="Corby-Kistler H."/>
            <person name="Young S.K."/>
            <person name="Zeng Q."/>
            <person name="Gargeya S."/>
            <person name="Fitzgerald M."/>
            <person name="Haas B."/>
            <person name="Abouelleil A."/>
            <person name="Alvarado L."/>
            <person name="Arachchi H.M."/>
            <person name="Berlin A."/>
            <person name="Brown A."/>
            <person name="Chapman S.B."/>
            <person name="Chen Z."/>
            <person name="Dunbar C."/>
            <person name="Freedman E."/>
            <person name="Gearin G."/>
            <person name="Gellesch M."/>
            <person name="Goldberg J."/>
            <person name="Griggs A."/>
            <person name="Gujja S."/>
            <person name="Heiman D."/>
            <person name="Howarth C."/>
            <person name="Larson L."/>
            <person name="Lui A."/>
            <person name="MacDonald P.J.P."/>
            <person name="Mehta T."/>
            <person name="Montmayeur A."/>
            <person name="Murphy C."/>
            <person name="Neiman D."/>
            <person name="Pearson M."/>
            <person name="Priest M."/>
            <person name="Roberts A."/>
            <person name="Saif S."/>
            <person name="Shea T."/>
            <person name="Shenoy N."/>
            <person name="Sisk P."/>
            <person name="Stolte C."/>
            <person name="Sykes S."/>
            <person name="Wortman J."/>
            <person name="Nusbaum C."/>
            <person name="Birren B."/>
        </authorList>
    </citation>
    <scope>NUCLEOTIDE SEQUENCE [LARGE SCALE GENOMIC DNA]</scope>
    <source>
        <strain evidence="3">Fo47</strain>
    </source>
</reference>
<reference evidence="3" key="2">
    <citation type="submission" date="2012-06" db="EMBL/GenBank/DDBJ databases">
        <title>Annotation of the Genome Sequence of Fusarium oxysporum Fo47.</title>
        <authorList>
            <consortium name="The Broad Institute Genomics Platform"/>
            <person name="Ma L.-J."/>
            <person name="Corby-Kistler H."/>
            <person name="Broz K."/>
            <person name="Gale L.R."/>
            <person name="Jonkers W."/>
            <person name="O'Donnell K."/>
            <person name="Ploetz R."/>
            <person name="Steinberg C."/>
            <person name="Schwartz D.C."/>
            <person name="VanEtten H."/>
            <person name="Zhou S."/>
            <person name="Young S.K."/>
            <person name="Zeng Q."/>
            <person name="Gargeya S."/>
            <person name="Fitzgerald M."/>
            <person name="Abouelleil A."/>
            <person name="Alvarado L."/>
            <person name="Chapman S.B."/>
            <person name="Gainer-Dewar J."/>
            <person name="Goldberg J."/>
            <person name="Griggs A."/>
            <person name="Gujja S."/>
            <person name="Hansen M."/>
            <person name="Howarth C."/>
            <person name="Imamovic A."/>
            <person name="Ireland A."/>
            <person name="Larimer J."/>
            <person name="McCowan C."/>
            <person name="Murphy C."/>
            <person name="Pearson M."/>
            <person name="Poon T.W."/>
            <person name="Priest M."/>
            <person name="Roberts A."/>
            <person name="Saif S."/>
            <person name="Shea T."/>
            <person name="Sykes S."/>
            <person name="Wortman J."/>
            <person name="Nusbaum C."/>
            <person name="Birren B."/>
        </authorList>
    </citation>
    <scope>NUCLEOTIDE SEQUENCE</scope>
    <source>
        <strain evidence="3">Fo47</strain>
    </source>
</reference>
<dbReference type="Gene3D" id="2.60.120.260">
    <property type="entry name" value="Galactose-binding domain-like"/>
    <property type="match status" value="1"/>
</dbReference>
<dbReference type="AlphaFoldDB" id="W9JUA1"/>
<feature type="chain" id="PRO_5043780585" evidence="2">
    <location>
        <begin position="18"/>
        <end position="652"/>
    </location>
</feature>
<name>W9JUA1_FUSOX</name>
<dbReference type="EMBL" id="JH717906">
    <property type="protein sequence ID" value="EWZ32838.1"/>
    <property type="molecule type" value="Genomic_DNA"/>
</dbReference>
<feature type="compositionally biased region" description="Polar residues" evidence="1">
    <location>
        <begin position="439"/>
        <end position="471"/>
    </location>
</feature>
<feature type="compositionally biased region" description="Polar residues" evidence="1">
    <location>
        <begin position="248"/>
        <end position="376"/>
    </location>
</feature>
<feature type="compositionally biased region" description="Low complexity" evidence="1">
    <location>
        <begin position="236"/>
        <end position="247"/>
    </location>
</feature>